<sequence>MATAVKEPLRITGRDCFGLELLTDMPVHKDGTFPEVTEQHRGDEQFLDYIGLPAPVIPRQILKEDRSIEVEGKCIKLLDFQWSTSRPWVTKASDRGPFYTKTPVNAGFPRLFRRLSH</sequence>
<evidence type="ECO:0000313" key="1">
    <source>
        <dbReference type="EMBL" id="XBT98180.1"/>
    </source>
</evidence>
<organism evidence="1">
    <name type="scientific">Rhizobium sp. ZPR3</name>
    <dbReference type="NCBI Taxonomy" id="3158967"/>
    <lineage>
        <taxon>Bacteria</taxon>
        <taxon>Pseudomonadati</taxon>
        <taxon>Pseudomonadota</taxon>
        <taxon>Alphaproteobacteria</taxon>
        <taxon>Hyphomicrobiales</taxon>
        <taxon>Rhizobiaceae</taxon>
        <taxon>Rhizobium/Agrobacterium group</taxon>
        <taxon>Rhizobium</taxon>
    </lineage>
</organism>
<protein>
    <submittedName>
        <fullName evidence="1">Uncharacterized protein</fullName>
    </submittedName>
</protein>
<dbReference type="RefSeq" id="WP_349963503.1">
    <property type="nucleotide sequence ID" value="NZ_CP157966.1"/>
</dbReference>
<dbReference type="EMBL" id="CP157966">
    <property type="protein sequence ID" value="XBT98180.1"/>
    <property type="molecule type" value="Genomic_DNA"/>
</dbReference>
<gene>
    <name evidence="1" type="ORF">ABM479_35910</name>
</gene>
<keyword evidence="1" id="KW-0614">Plasmid</keyword>
<geneLocation type="plasmid" evidence="1">
    <name>unnamed6</name>
</geneLocation>
<accession>A0AAU7S6U3</accession>
<dbReference type="AlphaFoldDB" id="A0AAU7S6U3"/>
<proteinExistence type="predicted"/>
<reference evidence="1" key="1">
    <citation type="submission" date="2024-06" db="EMBL/GenBank/DDBJ databases">
        <authorList>
            <person name="Li T."/>
            <person name="Gao R."/>
        </authorList>
    </citation>
    <scope>NUCLEOTIDE SEQUENCE</scope>
    <source>
        <strain evidence="1">ZPR3</strain>
        <plasmid evidence="1">unnamed6</plasmid>
    </source>
</reference>
<name>A0AAU7S6U3_9HYPH</name>